<dbReference type="GO" id="GO:0006260">
    <property type="term" value="P:DNA replication"/>
    <property type="evidence" value="ECO:0007669"/>
    <property type="project" value="InterPro"/>
</dbReference>
<gene>
    <name evidence="5" type="ORF">COS81_00020</name>
</gene>
<proteinExistence type="predicted"/>
<dbReference type="SUPFAM" id="SSF51998">
    <property type="entry name" value="PFL-like glycyl radical enzymes"/>
    <property type="match status" value="1"/>
</dbReference>
<dbReference type="Pfam" id="PF03477">
    <property type="entry name" value="ATP-cone"/>
    <property type="match status" value="1"/>
</dbReference>
<evidence type="ECO:0000313" key="5">
    <source>
        <dbReference type="EMBL" id="PIU69383.1"/>
    </source>
</evidence>
<protein>
    <submittedName>
        <fullName evidence="5">Ribonucleoside triphosphate reductase</fullName>
        <ecNumber evidence="5">1.17.4.2</ecNumber>
    </submittedName>
</protein>
<dbReference type="Pfam" id="PF13597">
    <property type="entry name" value="NRDD"/>
    <property type="match status" value="1"/>
</dbReference>
<name>A0A2M7APS8_UNCKA</name>
<evidence type="ECO:0000256" key="1">
    <source>
        <dbReference type="ARBA" id="ARBA00022741"/>
    </source>
</evidence>
<dbReference type="GO" id="GO:0031250">
    <property type="term" value="C:anaerobic ribonucleoside-triphosphate reductase complex"/>
    <property type="evidence" value="ECO:0007669"/>
    <property type="project" value="TreeGrafter"/>
</dbReference>
<accession>A0A2M7APS8</accession>
<evidence type="ECO:0000259" key="4">
    <source>
        <dbReference type="PROSITE" id="PS51161"/>
    </source>
</evidence>
<dbReference type="CDD" id="cd01675">
    <property type="entry name" value="RNR_III"/>
    <property type="match status" value="1"/>
</dbReference>
<dbReference type="NCBIfam" id="NF006126">
    <property type="entry name" value="PRK08270.1"/>
    <property type="match status" value="1"/>
</dbReference>
<dbReference type="InterPro" id="IPR012833">
    <property type="entry name" value="NrdD"/>
</dbReference>
<sequence>MDIPKKEPQNFVLTITKIRKRDGQSVSFDQKRITQAITKAGKATKEFGGRKAKEISNAVVLELEKRYDGRKIPTVEEIQDIVEKILISLQFAETAKAYILYRSQHAKMRRVNLLLQETSNLVSEYIDNTDWRVKENSNMTYSLQGLNNHLASSIIARYWLQEVYPQEIADAHIEGDFHIHDLGFLGPYCVGWNLQDLLRVGFGGVAGKIESRPPKHFRTALGQLVNFFYTMQGEAAGAEAVSSLDTLLAPFIAADNLSFKEVKQAIQEFLFNMNVPTRVGFQTPFTNITMDLVPPQDLGEEPVVIGGKLQKLRYKDFQKEMDLLNKAFVEVMIEGDAKGRVFTFPIPTYNITPDFDWDNPSHFGLWELAAKYGVPYFANFVQSDMKPEDARSMCCRLRLDNRELRKRGGGLFGSNPLTGSIGVVTLNLARIGYLAKDEEDFLKRVERLMDLARESLEIKRKIIERFTEKNLYPYSAFYLRDIKERYGDFWHNHFSTIGLNGLNEGVVNFLGENLGQPKGRELGIRVLEHMRNKLLEYQTSNGSMYNLEATPAEGTSYRLAKIDKKKYPQIKVANEEGVQKKGMDPFYTNSSQLPVDFSADLFRVLKLQDDLQTKYTGGTVLHIFLGERMPGGESVKNLVKKVFTQFKLPYISITPTFSVCPQHGYLSGEHESCPECQSTCEVYSRIVGYLRPVSQWNKGKRAEFKTRKEFKV</sequence>
<dbReference type="PANTHER" id="PTHR21075">
    <property type="entry name" value="ANAEROBIC RIBONUCLEOSIDE-TRIPHOSPHATE REDUCTASE"/>
    <property type="match status" value="1"/>
</dbReference>
<dbReference type="AlphaFoldDB" id="A0A2M7APS8"/>
<organism evidence="5 6">
    <name type="scientific">candidate division WWE3 bacterium CG06_land_8_20_14_3_00_42_16</name>
    <dbReference type="NCBI Taxonomy" id="1975083"/>
    <lineage>
        <taxon>Bacteria</taxon>
        <taxon>Katanobacteria</taxon>
    </lineage>
</organism>
<dbReference type="InterPro" id="IPR005144">
    <property type="entry name" value="ATP-cone_dom"/>
</dbReference>
<dbReference type="PROSITE" id="PS51161">
    <property type="entry name" value="ATP_CONE"/>
    <property type="match status" value="1"/>
</dbReference>
<dbReference type="EMBL" id="PEWD01000001">
    <property type="protein sequence ID" value="PIU69383.1"/>
    <property type="molecule type" value="Genomic_DNA"/>
</dbReference>
<dbReference type="NCBIfam" id="TIGR02487">
    <property type="entry name" value="NrdD"/>
    <property type="match status" value="1"/>
</dbReference>
<evidence type="ECO:0000256" key="3">
    <source>
        <dbReference type="PROSITE-ProRule" id="PRU00492"/>
    </source>
</evidence>
<dbReference type="EC" id="1.17.4.2" evidence="5"/>
<dbReference type="GO" id="GO:0004748">
    <property type="term" value="F:ribonucleoside-diphosphate reductase activity, thioredoxin disulfide as acceptor"/>
    <property type="evidence" value="ECO:0007669"/>
    <property type="project" value="TreeGrafter"/>
</dbReference>
<dbReference type="Gene3D" id="3.20.70.20">
    <property type="match status" value="1"/>
</dbReference>
<comment type="caution">
    <text evidence="5">The sequence shown here is derived from an EMBL/GenBank/DDBJ whole genome shotgun (WGS) entry which is preliminary data.</text>
</comment>
<dbReference type="GO" id="GO:0009265">
    <property type="term" value="P:2'-deoxyribonucleotide biosynthetic process"/>
    <property type="evidence" value="ECO:0007669"/>
    <property type="project" value="TreeGrafter"/>
</dbReference>
<dbReference type="GO" id="GO:0005524">
    <property type="term" value="F:ATP binding"/>
    <property type="evidence" value="ECO:0007669"/>
    <property type="project" value="UniProtKB-UniRule"/>
</dbReference>
<dbReference type="GO" id="GO:0008998">
    <property type="term" value="F:ribonucleoside-triphosphate reductase (thioredoxin) activity"/>
    <property type="evidence" value="ECO:0007669"/>
    <property type="project" value="UniProtKB-EC"/>
</dbReference>
<keyword evidence="2 3" id="KW-0067">ATP-binding</keyword>
<dbReference type="PANTHER" id="PTHR21075:SF0">
    <property type="entry name" value="ANAEROBIC RIBONUCLEOSIDE-TRIPHOSPHATE REDUCTASE"/>
    <property type="match status" value="1"/>
</dbReference>
<evidence type="ECO:0000256" key="2">
    <source>
        <dbReference type="ARBA" id="ARBA00022840"/>
    </source>
</evidence>
<reference evidence="6" key="1">
    <citation type="submission" date="2017-09" db="EMBL/GenBank/DDBJ databases">
        <title>Depth-based differentiation of microbial function through sediment-hosted aquifers and enrichment of novel symbionts in the deep terrestrial subsurface.</title>
        <authorList>
            <person name="Probst A.J."/>
            <person name="Ladd B."/>
            <person name="Jarett J.K."/>
            <person name="Geller-Mcgrath D.E."/>
            <person name="Sieber C.M.K."/>
            <person name="Emerson J.B."/>
            <person name="Anantharaman K."/>
            <person name="Thomas B.C."/>
            <person name="Malmstrom R."/>
            <person name="Stieglmeier M."/>
            <person name="Klingl A."/>
            <person name="Woyke T."/>
            <person name="Ryan C.M."/>
            <person name="Banfield J.F."/>
        </authorList>
    </citation>
    <scope>NUCLEOTIDE SEQUENCE [LARGE SCALE GENOMIC DNA]</scope>
</reference>
<keyword evidence="1 3" id="KW-0547">Nucleotide-binding</keyword>
<feature type="domain" description="ATP-cone" evidence="4">
    <location>
        <begin position="16"/>
        <end position="109"/>
    </location>
</feature>
<dbReference type="Proteomes" id="UP000229916">
    <property type="component" value="Unassembled WGS sequence"/>
</dbReference>
<evidence type="ECO:0000313" key="6">
    <source>
        <dbReference type="Proteomes" id="UP000229916"/>
    </source>
</evidence>
<keyword evidence="5" id="KW-0560">Oxidoreductase</keyword>